<dbReference type="SUPFAM" id="SSF46689">
    <property type="entry name" value="Homeodomain-like"/>
    <property type="match status" value="2"/>
</dbReference>
<dbReference type="PRINTS" id="PR00032">
    <property type="entry name" value="HTHARAC"/>
</dbReference>
<dbReference type="AlphaFoldDB" id="A0A7X0VXM8"/>
<dbReference type="CDD" id="cd06986">
    <property type="entry name" value="cupin_MmsR-like_N"/>
    <property type="match status" value="1"/>
</dbReference>
<dbReference type="InterPro" id="IPR018060">
    <property type="entry name" value="HTH_AraC"/>
</dbReference>
<dbReference type="InterPro" id="IPR020449">
    <property type="entry name" value="Tscrpt_reg_AraC-type_HTH"/>
</dbReference>
<dbReference type="InterPro" id="IPR009057">
    <property type="entry name" value="Homeodomain-like_sf"/>
</dbReference>
<keyword evidence="1" id="KW-0805">Transcription regulation</keyword>
<dbReference type="PROSITE" id="PS01124">
    <property type="entry name" value="HTH_ARAC_FAMILY_2"/>
    <property type="match status" value="1"/>
</dbReference>
<dbReference type="Pfam" id="PF12833">
    <property type="entry name" value="HTH_18"/>
    <property type="match status" value="1"/>
</dbReference>
<dbReference type="Gene3D" id="1.10.10.60">
    <property type="entry name" value="Homeodomain-like"/>
    <property type="match status" value="2"/>
</dbReference>
<dbReference type="Pfam" id="PF02311">
    <property type="entry name" value="AraC_binding"/>
    <property type="match status" value="1"/>
</dbReference>
<dbReference type="InterPro" id="IPR037923">
    <property type="entry name" value="HTH-like"/>
</dbReference>
<evidence type="ECO:0000259" key="4">
    <source>
        <dbReference type="PROSITE" id="PS01124"/>
    </source>
</evidence>
<evidence type="ECO:0000256" key="2">
    <source>
        <dbReference type="ARBA" id="ARBA00023125"/>
    </source>
</evidence>
<gene>
    <name evidence="5" type="ORF">H7C18_22055</name>
</gene>
<dbReference type="EMBL" id="JACJVO010000028">
    <property type="protein sequence ID" value="MBB6733612.1"/>
    <property type="molecule type" value="Genomic_DNA"/>
</dbReference>
<organism evidence="5 6">
    <name type="scientific">Cohnella zeiphila</name>
    <dbReference type="NCBI Taxonomy" id="2761120"/>
    <lineage>
        <taxon>Bacteria</taxon>
        <taxon>Bacillati</taxon>
        <taxon>Bacillota</taxon>
        <taxon>Bacilli</taxon>
        <taxon>Bacillales</taxon>
        <taxon>Paenibacillaceae</taxon>
        <taxon>Cohnella</taxon>
    </lineage>
</organism>
<dbReference type="SUPFAM" id="SSF51215">
    <property type="entry name" value="Regulatory protein AraC"/>
    <property type="match status" value="1"/>
</dbReference>
<dbReference type="InterPro" id="IPR050204">
    <property type="entry name" value="AraC_XylS_family_regulators"/>
</dbReference>
<dbReference type="GO" id="GO:0043565">
    <property type="term" value="F:sequence-specific DNA binding"/>
    <property type="evidence" value="ECO:0007669"/>
    <property type="project" value="InterPro"/>
</dbReference>
<sequence>MEVDNLEEIQKPEGFPEQKLFVLPEYLNAELASFELTRGFYVSDIGYFPHARHHYRERPAGCDSHIVIYCADGSGWVELEGRSFPLTGRQLAVVPAGVPHRYGASAESPWSIYWFHLRGDQTASFLRLYGLGGQPAVVPAALQTLFLESFERCYGLIADKPYSLPVQVQISRTLGQLLGAIGLGTDGSNRRRKRDEDLERAIRYMNDRLHSSVKLAELAAHTGLSRQHLIYLFKQETGFPPVDYYLRLKMQKAGQLLSLTGMSVKEIASEVGISDPYYFSRMFKKLMGVSPTEYRSVPKG</sequence>
<dbReference type="InterPro" id="IPR003313">
    <property type="entry name" value="AraC-bd"/>
</dbReference>
<evidence type="ECO:0000256" key="1">
    <source>
        <dbReference type="ARBA" id="ARBA00023015"/>
    </source>
</evidence>
<proteinExistence type="predicted"/>
<keyword evidence="3" id="KW-0804">Transcription</keyword>
<dbReference type="PANTHER" id="PTHR46796:SF7">
    <property type="entry name" value="ARAC FAMILY TRANSCRIPTIONAL REGULATOR"/>
    <property type="match status" value="1"/>
</dbReference>
<keyword evidence="6" id="KW-1185">Reference proteome</keyword>
<feature type="domain" description="HTH araC/xylS-type" evidence="4">
    <location>
        <begin position="199"/>
        <end position="297"/>
    </location>
</feature>
<evidence type="ECO:0000313" key="5">
    <source>
        <dbReference type="EMBL" id="MBB6733612.1"/>
    </source>
</evidence>
<comment type="caution">
    <text evidence="5">The sequence shown here is derived from an EMBL/GenBank/DDBJ whole genome shotgun (WGS) entry which is preliminary data.</text>
</comment>
<reference evidence="5 6" key="1">
    <citation type="submission" date="2020-08" db="EMBL/GenBank/DDBJ databases">
        <title>Cohnella phylogeny.</title>
        <authorList>
            <person name="Dunlap C."/>
        </authorList>
    </citation>
    <scope>NUCLEOTIDE SEQUENCE [LARGE SCALE GENOMIC DNA]</scope>
    <source>
        <strain evidence="5 6">CBP 2801</strain>
    </source>
</reference>
<evidence type="ECO:0000313" key="6">
    <source>
        <dbReference type="Proteomes" id="UP000564644"/>
    </source>
</evidence>
<dbReference type="GO" id="GO:0003700">
    <property type="term" value="F:DNA-binding transcription factor activity"/>
    <property type="evidence" value="ECO:0007669"/>
    <property type="project" value="InterPro"/>
</dbReference>
<evidence type="ECO:0000256" key="3">
    <source>
        <dbReference type="ARBA" id="ARBA00023163"/>
    </source>
</evidence>
<keyword evidence="2" id="KW-0238">DNA-binding</keyword>
<dbReference type="PANTHER" id="PTHR46796">
    <property type="entry name" value="HTH-TYPE TRANSCRIPTIONAL ACTIVATOR RHAS-RELATED"/>
    <property type="match status" value="1"/>
</dbReference>
<name>A0A7X0VXM8_9BACL</name>
<accession>A0A7X0VXM8</accession>
<dbReference type="Proteomes" id="UP000564644">
    <property type="component" value="Unassembled WGS sequence"/>
</dbReference>
<dbReference type="Gene3D" id="2.60.120.280">
    <property type="entry name" value="Regulatory protein AraC"/>
    <property type="match status" value="1"/>
</dbReference>
<protein>
    <submittedName>
        <fullName evidence="5">AraC family transcriptional regulator</fullName>
    </submittedName>
</protein>
<dbReference type="SMART" id="SM00342">
    <property type="entry name" value="HTH_ARAC"/>
    <property type="match status" value="1"/>
</dbReference>